<dbReference type="AlphaFoldDB" id="A0A6H1U4N3"/>
<reference evidence="1 2" key="1">
    <citation type="submission" date="2020-04" db="EMBL/GenBank/DDBJ databases">
        <authorList>
            <person name="Basu S."/>
            <person name="Maruthanayagam V."/>
            <person name="Chakraborty S."/>
            <person name="Pramanik A."/>
            <person name="Mukherjee J."/>
            <person name="Brink B."/>
        </authorList>
    </citation>
    <scope>NUCLEOTIDE SEQUENCE [LARGE SCALE GENOMIC DNA]</scope>
    <source>
        <strain evidence="1 2">AP17</strain>
    </source>
</reference>
<name>A0A6H1U4N3_9CYAN</name>
<protein>
    <submittedName>
        <fullName evidence="1">Uncharacterized protein</fullName>
    </submittedName>
</protein>
<keyword evidence="2" id="KW-1185">Reference proteome</keyword>
<organism evidence="1 2">
    <name type="scientific">Oxynema aestuarii AP17</name>
    <dbReference type="NCBI Taxonomy" id="2064643"/>
    <lineage>
        <taxon>Bacteria</taxon>
        <taxon>Bacillati</taxon>
        <taxon>Cyanobacteriota</taxon>
        <taxon>Cyanophyceae</taxon>
        <taxon>Oscillatoriophycideae</taxon>
        <taxon>Oscillatoriales</taxon>
        <taxon>Oscillatoriaceae</taxon>
        <taxon>Oxynema</taxon>
        <taxon>Oxynema aestuarii</taxon>
    </lineage>
</organism>
<evidence type="ECO:0000313" key="2">
    <source>
        <dbReference type="Proteomes" id="UP000500857"/>
    </source>
</evidence>
<dbReference type="Proteomes" id="UP000500857">
    <property type="component" value="Chromosome"/>
</dbReference>
<proteinExistence type="predicted"/>
<evidence type="ECO:0000313" key="1">
    <source>
        <dbReference type="EMBL" id="QIZ73386.1"/>
    </source>
</evidence>
<gene>
    <name evidence="1" type="ORF">HCG48_24590</name>
</gene>
<dbReference type="KEGG" id="oxy:HCG48_24590"/>
<dbReference type="RefSeq" id="WP_168571532.1">
    <property type="nucleotide sequence ID" value="NZ_CP051167.1"/>
</dbReference>
<sequence>MSLPQLEDTAIARFVCGGIRRVIVPGSSDRGDRRSYRFYFTSKKFKNGAKVHPIYSPIEQGSQTV</sequence>
<accession>A0A6H1U4N3</accession>
<dbReference type="EMBL" id="CP051167">
    <property type="protein sequence ID" value="QIZ73386.1"/>
    <property type="molecule type" value="Genomic_DNA"/>
</dbReference>